<protein>
    <recommendedName>
        <fullName evidence="1">Calcineurin-like phosphoesterase domain-containing protein</fullName>
    </recommendedName>
</protein>
<dbReference type="PANTHER" id="PTHR31302">
    <property type="entry name" value="TRANSMEMBRANE PROTEIN WITH METALLOPHOSPHOESTERASE DOMAIN-RELATED"/>
    <property type="match status" value="1"/>
</dbReference>
<sequence length="318" mass="36123">MRKKIGINQKIFQSVVLVFAVFALVFAAKKADGPGSIQIQEEEITIAGIKNDYRFLLIADTHISLCDDRDPKLMEKARMRREAFERESGKSAVRTFHNLITESVQSNADLTIFAGDITDSAMYASIDFVQNETDRLNNPYLYVTGNHDFEYGSEYFSKKAYKKYFPRLEPLTKSTQQYVLYEFEDLIVAGLNDKNNQFDKKAVEALMPYLKGTKPVILVTHVPLQPQYENSQLERQADDVWGLSQQGRCRVLLGETACRPNKTTQKLLDAVFDENSPVAAVFAGHIHFYNRSRLHAQAEQLVTGAGYYGDAVRIVIRN</sequence>
<evidence type="ECO:0000313" key="3">
    <source>
        <dbReference type="Proteomes" id="UP000012589"/>
    </source>
</evidence>
<dbReference type="HOGENOM" id="CLU_859924_0_0_9"/>
<dbReference type="OrthoDB" id="181729at2"/>
<dbReference type="STRING" id="1235802.C823_03940"/>
<evidence type="ECO:0000259" key="1">
    <source>
        <dbReference type="Pfam" id="PF00149"/>
    </source>
</evidence>
<name>N2AE65_9FIRM</name>
<gene>
    <name evidence="2" type="ORF">C823_03940</name>
</gene>
<dbReference type="Pfam" id="PF00149">
    <property type="entry name" value="Metallophos"/>
    <property type="match status" value="1"/>
</dbReference>
<evidence type="ECO:0000313" key="2">
    <source>
        <dbReference type="EMBL" id="EMZ22699.1"/>
    </source>
</evidence>
<comment type="caution">
    <text evidence="2">The sequence shown here is derived from an EMBL/GenBank/DDBJ whole genome shotgun (WGS) entry which is preliminary data.</text>
</comment>
<dbReference type="InterPro" id="IPR029052">
    <property type="entry name" value="Metallo-depent_PP-like"/>
</dbReference>
<dbReference type="Gene3D" id="3.60.21.10">
    <property type="match status" value="1"/>
</dbReference>
<proteinExistence type="predicted"/>
<dbReference type="Proteomes" id="UP000012589">
    <property type="component" value="Unassembled WGS sequence"/>
</dbReference>
<dbReference type="eggNOG" id="ENOG50349PS">
    <property type="taxonomic scope" value="Bacteria"/>
</dbReference>
<dbReference type="PANTHER" id="PTHR31302:SF0">
    <property type="entry name" value="TRANSMEMBRANE PROTEIN WITH METALLOPHOSPHOESTERASE DOMAIN"/>
    <property type="match status" value="1"/>
</dbReference>
<accession>N2AE65</accession>
<dbReference type="AlphaFoldDB" id="N2AE65"/>
<dbReference type="GO" id="GO:0016787">
    <property type="term" value="F:hydrolase activity"/>
    <property type="evidence" value="ECO:0007669"/>
    <property type="project" value="InterPro"/>
</dbReference>
<feature type="domain" description="Calcineurin-like phosphoesterase" evidence="1">
    <location>
        <begin position="54"/>
        <end position="288"/>
    </location>
</feature>
<dbReference type="PATRIC" id="fig|1235802.3.peg.4164"/>
<keyword evidence="3" id="KW-1185">Reference proteome</keyword>
<reference evidence="2 3" key="1">
    <citation type="journal article" date="2014" name="Genome Announc.">
        <title>Draft genome sequences of the altered schaedler flora, a defined bacterial community from gnotobiotic mice.</title>
        <authorList>
            <person name="Wannemuehler M.J."/>
            <person name="Overstreet A.M."/>
            <person name="Ward D.V."/>
            <person name="Phillips G.J."/>
        </authorList>
    </citation>
    <scope>NUCLEOTIDE SEQUENCE [LARGE SCALE GENOMIC DNA]</scope>
    <source>
        <strain evidence="2 3">ASF492</strain>
    </source>
</reference>
<dbReference type="SUPFAM" id="SSF56300">
    <property type="entry name" value="Metallo-dependent phosphatases"/>
    <property type="match status" value="1"/>
</dbReference>
<dbReference type="InterPro" id="IPR051158">
    <property type="entry name" value="Metallophosphoesterase_sf"/>
</dbReference>
<organism evidence="2 3">
    <name type="scientific">Eubacterium plexicaudatum ASF492</name>
    <dbReference type="NCBI Taxonomy" id="1235802"/>
    <lineage>
        <taxon>Bacteria</taxon>
        <taxon>Bacillati</taxon>
        <taxon>Bacillota</taxon>
        <taxon>Clostridia</taxon>
        <taxon>Eubacteriales</taxon>
        <taxon>Eubacteriaceae</taxon>
        <taxon>Eubacterium</taxon>
    </lineage>
</organism>
<dbReference type="EMBL" id="AQFT01000119">
    <property type="protein sequence ID" value="EMZ22699.1"/>
    <property type="molecule type" value="Genomic_DNA"/>
</dbReference>
<dbReference type="InterPro" id="IPR004843">
    <property type="entry name" value="Calcineurin-like_PHP"/>
</dbReference>